<dbReference type="Gene3D" id="3.40.50.2000">
    <property type="entry name" value="Glycogen Phosphorylase B"/>
    <property type="match status" value="2"/>
</dbReference>
<feature type="domain" description="Glycosyltransferase subfamily 4-like N-terminal" evidence="3">
    <location>
        <begin position="49"/>
        <end position="142"/>
    </location>
</feature>
<dbReference type="EMBL" id="FQVI01000044">
    <property type="protein sequence ID" value="SHF57276.1"/>
    <property type="molecule type" value="Genomic_DNA"/>
</dbReference>
<evidence type="ECO:0000259" key="2">
    <source>
        <dbReference type="Pfam" id="PF00534"/>
    </source>
</evidence>
<reference evidence="4 5" key="1">
    <citation type="submission" date="2016-11" db="EMBL/GenBank/DDBJ databases">
        <authorList>
            <person name="Jaros S."/>
            <person name="Januszkiewicz K."/>
            <person name="Wedrychowicz H."/>
        </authorList>
    </citation>
    <scope>NUCLEOTIDE SEQUENCE [LARGE SCALE GENOMIC DNA]</scope>
    <source>
        <strain evidence="4 5">DSM 17459</strain>
    </source>
</reference>
<proteinExistence type="predicted"/>
<dbReference type="GO" id="GO:0016757">
    <property type="term" value="F:glycosyltransferase activity"/>
    <property type="evidence" value="ECO:0007669"/>
    <property type="project" value="UniProtKB-KW"/>
</dbReference>
<feature type="domain" description="Glycosyl transferase family 1" evidence="2">
    <location>
        <begin position="154"/>
        <end position="283"/>
    </location>
</feature>
<evidence type="ECO:0000256" key="1">
    <source>
        <dbReference type="ARBA" id="ARBA00022679"/>
    </source>
</evidence>
<evidence type="ECO:0000313" key="4">
    <source>
        <dbReference type="EMBL" id="SHF57276.1"/>
    </source>
</evidence>
<accession>A0A1M5CRK2</accession>
<keyword evidence="5" id="KW-1185">Reference proteome</keyword>
<dbReference type="Pfam" id="PF13439">
    <property type="entry name" value="Glyco_transf_4"/>
    <property type="match status" value="1"/>
</dbReference>
<dbReference type="OrthoDB" id="9802525at2"/>
<dbReference type="PANTHER" id="PTHR46401:SF2">
    <property type="entry name" value="GLYCOSYLTRANSFERASE WBBK-RELATED"/>
    <property type="match status" value="1"/>
</dbReference>
<name>A0A1M5CRK2_9CLOT</name>
<sequence length="363" mass="42693">MYKINMMSKADMVKGHGVLSAHDEQVALVKEELKDLFQVEENGKAPSEITHYHSINPGFYLSVPFRKRQGSTVGYVHFLPETVDNSIRLPRLARKIFYKYMLSFYKKMDYLVTVNPYFIDVLETYGIARDKVTYIPNFVSDEDFYPLTMDRQKMIRKEYGIEEDKFTVLCVGQLQKRKGVMEFVDIARKMPDMQFVWAGGFSFGKITDGYEEIRQMMKHLPANVKFLGMVDREKMNDIYNMANVMFLPSFEELFPMTILESMNCGIPILVRDLDIYKPILFDYVLKGESREEFQILLRRLQNEPDFYMEASHKAFEGHEFYSREHVGKMWRDFYIGILKEQGNSLVRYNTARSIYEVVTKNGN</sequence>
<dbReference type="SUPFAM" id="SSF53756">
    <property type="entry name" value="UDP-Glycosyltransferase/glycogen phosphorylase"/>
    <property type="match status" value="1"/>
</dbReference>
<dbReference type="GO" id="GO:0009103">
    <property type="term" value="P:lipopolysaccharide biosynthetic process"/>
    <property type="evidence" value="ECO:0007669"/>
    <property type="project" value="TreeGrafter"/>
</dbReference>
<organism evidence="4 5">
    <name type="scientific">Lactonifactor longoviformis DSM 17459</name>
    <dbReference type="NCBI Taxonomy" id="1122155"/>
    <lineage>
        <taxon>Bacteria</taxon>
        <taxon>Bacillati</taxon>
        <taxon>Bacillota</taxon>
        <taxon>Clostridia</taxon>
        <taxon>Eubacteriales</taxon>
        <taxon>Clostridiaceae</taxon>
        <taxon>Lactonifactor</taxon>
    </lineage>
</organism>
<keyword evidence="4" id="KW-0328">Glycosyltransferase</keyword>
<keyword evidence="1 4" id="KW-0808">Transferase</keyword>
<evidence type="ECO:0000259" key="3">
    <source>
        <dbReference type="Pfam" id="PF13439"/>
    </source>
</evidence>
<dbReference type="PANTHER" id="PTHR46401">
    <property type="entry name" value="GLYCOSYLTRANSFERASE WBBK-RELATED"/>
    <property type="match status" value="1"/>
</dbReference>
<dbReference type="Proteomes" id="UP000184245">
    <property type="component" value="Unassembled WGS sequence"/>
</dbReference>
<gene>
    <name evidence="4" type="ORF">SAMN02745158_04263</name>
</gene>
<dbReference type="InterPro" id="IPR001296">
    <property type="entry name" value="Glyco_trans_1"/>
</dbReference>
<dbReference type="InterPro" id="IPR028098">
    <property type="entry name" value="Glyco_trans_4-like_N"/>
</dbReference>
<dbReference type="AlphaFoldDB" id="A0A1M5CRK2"/>
<dbReference type="Pfam" id="PF00534">
    <property type="entry name" value="Glycos_transf_1"/>
    <property type="match status" value="1"/>
</dbReference>
<protein>
    <submittedName>
        <fullName evidence="4">1,2-diacylglycerol-3-alpha-glucose alpha-1,2-galactosyltransferase</fullName>
    </submittedName>
</protein>
<evidence type="ECO:0000313" key="5">
    <source>
        <dbReference type="Proteomes" id="UP000184245"/>
    </source>
</evidence>
<dbReference type="STRING" id="1122155.SAMN02745158_04263"/>
<dbReference type="CDD" id="cd03801">
    <property type="entry name" value="GT4_PimA-like"/>
    <property type="match status" value="1"/>
</dbReference>
<dbReference type="RefSeq" id="WP_072854776.1">
    <property type="nucleotide sequence ID" value="NZ_FQVI01000044.1"/>
</dbReference>